<dbReference type="GO" id="GO:0003676">
    <property type="term" value="F:nucleic acid binding"/>
    <property type="evidence" value="ECO:0007669"/>
    <property type="project" value="InterPro"/>
</dbReference>
<accession>A0A2N9EED1</accession>
<dbReference type="InterPro" id="IPR005162">
    <property type="entry name" value="Retrotrans_gag_dom"/>
</dbReference>
<dbReference type="PANTHER" id="PTHR34482:SF36">
    <property type="entry name" value="RETROTRANSPOSON GAG DOMAIN-CONTAINING PROTEIN"/>
    <property type="match status" value="1"/>
</dbReference>
<evidence type="ECO:0000256" key="1">
    <source>
        <dbReference type="PROSITE-ProRule" id="PRU00047"/>
    </source>
</evidence>
<organism evidence="3">
    <name type="scientific">Fagus sylvatica</name>
    <name type="common">Beechnut</name>
    <dbReference type="NCBI Taxonomy" id="28930"/>
    <lineage>
        <taxon>Eukaryota</taxon>
        <taxon>Viridiplantae</taxon>
        <taxon>Streptophyta</taxon>
        <taxon>Embryophyta</taxon>
        <taxon>Tracheophyta</taxon>
        <taxon>Spermatophyta</taxon>
        <taxon>Magnoliopsida</taxon>
        <taxon>eudicotyledons</taxon>
        <taxon>Gunneridae</taxon>
        <taxon>Pentapetalae</taxon>
        <taxon>rosids</taxon>
        <taxon>fabids</taxon>
        <taxon>Fagales</taxon>
        <taxon>Fagaceae</taxon>
        <taxon>Fagus</taxon>
    </lineage>
</organism>
<dbReference type="Pfam" id="PF00098">
    <property type="entry name" value="zf-CCHC"/>
    <property type="match status" value="1"/>
</dbReference>
<dbReference type="Gene3D" id="4.10.60.10">
    <property type="entry name" value="Zinc finger, CCHC-type"/>
    <property type="match status" value="1"/>
</dbReference>
<dbReference type="GO" id="GO:0008270">
    <property type="term" value="F:zinc ion binding"/>
    <property type="evidence" value="ECO:0007669"/>
    <property type="project" value="UniProtKB-KW"/>
</dbReference>
<evidence type="ECO:0000313" key="3">
    <source>
        <dbReference type="EMBL" id="SPC73030.1"/>
    </source>
</evidence>
<proteinExistence type="predicted"/>
<dbReference type="EMBL" id="OIVN01000036">
    <property type="protein sequence ID" value="SPC73030.1"/>
    <property type="molecule type" value="Genomic_DNA"/>
</dbReference>
<sequence>MSALEKFRKLDPPSFKGSKDPLEVDNWLKELDRLFKAMNVRDEQRVTHAIFMLKGDALEWWESTKRTHEGGVVSWQQFVDLFRKRYFPDSLRLQKEAEFIRIEQRNQSVYEYERKFAELSRFAPHMVDIEVRKARHFKRGLREEIQGPVSMFKLETYAEVGKSSGGSFKKHGVSNSSKKTHQACPRCGKNHNGTCYLETGACFKCGKIGHFIKDCPKQQNEQTDKANENQQRPKVAGRVFALTQQDAETLKGSPCFLSLKPSISLNNHTIKTHLE</sequence>
<dbReference type="AlphaFoldDB" id="A0A2N9EED1"/>
<dbReference type="PROSITE" id="PS50158">
    <property type="entry name" value="ZF_CCHC"/>
    <property type="match status" value="1"/>
</dbReference>
<gene>
    <name evidence="3" type="ORF">FSB_LOCUS912</name>
</gene>
<reference evidence="3" key="1">
    <citation type="submission" date="2018-02" db="EMBL/GenBank/DDBJ databases">
        <authorList>
            <person name="Cohen D.B."/>
            <person name="Kent A.D."/>
        </authorList>
    </citation>
    <scope>NUCLEOTIDE SEQUENCE</scope>
</reference>
<dbReference type="InterPro" id="IPR036875">
    <property type="entry name" value="Znf_CCHC_sf"/>
</dbReference>
<dbReference type="SMART" id="SM00343">
    <property type="entry name" value="ZnF_C2HC"/>
    <property type="match status" value="1"/>
</dbReference>
<feature type="domain" description="CCHC-type" evidence="2">
    <location>
        <begin position="202"/>
        <end position="217"/>
    </location>
</feature>
<keyword evidence="1" id="KW-0862">Zinc</keyword>
<name>A0A2N9EED1_FAGSY</name>
<keyword evidence="1" id="KW-0479">Metal-binding</keyword>
<dbReference type="SUPFAM" id="SSF57756">
    <property type="entry name" value="Retrovirus zinc finger-like domains"/>
    <property type="match status" value="1"/>
</dbReference>
<dbReference type="Pfam" id="PF03732">
    <property type="entry name" value="Retrotrans_gag"/>
    <property type="match status" value="1"/>
</dbReference>
<dbReference type="PANTHER" id="PTHR34482">
    <property type="entry name" value="DNA DAMAGE-INDUCIBLE PROTEIN 1-LIKE"/>
    <property type="match status" value="1"/>
</dbReference>
<protein>
    <recommendedName>
        <fullName evidence="2">CCHC-type domain-containing protein</fullName>
    </recommendedName>
</protein>
<evidence type="ECO:0000259" key="2">
    <source>
        <dbReference type="PROSITE" id="PS50158"/>
    </source>
</evidence>
<keyword evidence="1" id="KW-0863">Zinc-finger</keyword>
<dbReference type="InterPro" id="IPR001878">
    <property type="entry name" value="Znf_CCHC"/>
</dbReference>